<evidence type="ECO:0000259" key="9">
    <source>
        <dbReference type="PROSITE" id="PS51294"/>
    </source>
</evidence>
<dbReference type="Proteomes" id="UP000236161">
    <property type="component" value="Unassembled WGS sequence"/>
</dbReference>
<evidence type="ECO:0000256" key="5">
    <source>
        <dbReference type="ARBA" id="ARBA00023242"/>
    </source>
</evidence>
<dbReference type="PROSITE" id="PS51293">
    <property type="entry name" value="SANT"/>
    <property type="match status" value="1"/>
</dbReference>
<dbReference type="GO" id="GO:0009739">
    <property type="term" value="P:response to gibberellin"/>
    <property type="evidence" value="ECO:0007669"/>
    <property type="project" value="UniProtKB-ARBA"/>
</dbReference>
<dbReference type="PROSITE" id="PS50090">
    <property type="entry name" value="MYB_LIKE"/>
    <property type="match status" value="1"/>
</dbReference>
<dbReference type="SUPFAM" id="SSF46689">
    <property type="entry name" value="Homeodomain-like"/>
    <property type="match status" value="1"/>
</dbReference>
<evidence type="ECO:0000256" key="6">
    <source>
        <dbReference type="SAM" id="MobiDB-lite"/>
    </source>
</evidence>
<dbReference type="NCBIfam" id="TIGR01557">
    <property type="entry name" value="myb_SHAQKYF"/>
    <property type="match status" value="1"/>
</dbReference>
<dbReference type="InterPro" id="IPR006447">
    <property type="entry name" value="Myb_dom_plants"/>
</dbReference>
<evidence type="ECO:0000259" key="7">
    <source>
        <dbReference type="PROSITE" id="PS50090"/>
    </source>
</evidence>
<dbReference type="Pfam" id="PF00249">
    <property type="entry name" value="Myb_DNA-binding"/>
    <property type="match status" value="1"/>
</dbReference>
<keyword evidence="11" id="KW-1185">Reference proteome</keyword>
<keyword evidence="5" id="KW-0539">Nucleus</keyword>
<dbReference type="InterPro" id="IPR017930">
    <property type="entry name" value="Myb_dom"/>
</dbReference>
<dbReference type="SMART" id="SM00717">
    <property type="entry name" value="SANT"/>
    <property type="match status" value="1"/>
</dbReference>
<dbReference type="GO" id="GO:0003677">
    <property type="term" value="F:DNA binding"/>
    <property type="evidence" value="ECO:0007669"/>
    <property type="project" value="UniProtKB-KW"/>
</dbReference>
<keyword evidence="2" id="KW-0805">Transcription regulation</keyword>
<feature type="compositionally biased region" description="Low complexity" evidence="6">
    <location>
        <begin position="129"/>
        <end position="139"/>
    </location>
</feature>
<dbReference type="AlphaFoldDB" id="A0A2I0B1H9"/>
<reference evidence="10 11" key="1">
    <citation type="journal article" date="2017" name="Nature">
        <title>The Apostasia genome and the evolution of orchids.</title>
        <authorList>
            <person name="Zhang G.Q."/>
            <person name="Liu K.W."/>
            <person name="Li Z."/>
            <person name="Lohaus R."/>
            <person name="Hsiao Y.Y."/>
            <person name="Niu S.C."/>
            <person name="Wang J.Y."/>
            <person name="Lin Y.C."/>
            <person name="Xu Q."/>
            <person name="Chen L.J."/>
            <person name="Yoshida K."/>
            <person name="Fujiwara S."/>
            <person name="Wang Z.W."/>
            <person name="Zhang Y.Q."/>
            <person name="Mitsuda N."/>
            <person name="Wang M."/>
            <person name="Liu G.H."/>
            <person name="Pecoraro L."/>
            <person name="Huang H.X."/>
            <person name="Xiao X.J."/>
            <person name="Lin M."/>
            <person name="Wu X.Y."/>
            <person name="Wu W.L."/>
            <person name="Chen Y.Y."/>
            <person name="Chang S.B."/>
            <person name="Sakamoto S."/>
            <person name="Ohme-Takagi M."/>
            <person name="Yagi M."/>
            <person name="Zeng S.J."/>
            <person name="Shen C.Y."/>
            <person name="Yeh C.M."/>
            <person name="Luo Y.B."/>
            <person name="Tsai W.C."/>
            <person name="Van de Peer Y."/>
            <person name="Liu Z.J."/>
        </authorList>
    </citation>
    <scope>NUCLEOTIDE SEQUENCE [LARGE SCALE GENOMIC DNA]</scope>
    <source>
        <strain evidence="11">cv. Shenzhen</strain>
        <tissue evidence="10">Stem</tissue>
    </source>
</reference>
<proteinExistence type="predicted"/>
<dbReference type="InterPro" id="IPR009057">
    <property type="entry name" value="Homeodomain-like_sf"/>
</dbReference>
<evidence type="ECO:0000256" key="3">
    <source>
        <dbReference type="ARBA" id="ARBA00023125"/>
    </source>
</evidence>
<feature type="region of interest" description="Disordered" evidence="6">
    <location>
        <begin position="129"/>
        <end position="177"/>
    </location>
</feature>
<dbReference type="GO" id="GO:0005634">
    <property type="term" value="C:nucleus"/>
    <property type="evidence" value="ECO:0007669"/>
    <property type="project" value="UniProtKB-SubCell"/>
</dbReference>
<accession>A0A2I0B1H9</accession>
<feature type="region of interest" description="Disordered" evidence="6">
    <location>
        <begin position="223"/>
        <end position="244"/>
    </location>
</feature>
<dbReference type="PANTHER" id="PTHR44042">
    <property type="entry name" value="DUPLICATED HOMEODOMAIN-LIKE SUPERFAMILY PROTEIN-RELATED"/>
    <property type="match status" value="1"/>
</dbReference>
<evidence type="ECO:0000259" key="8">
    <source>
        <dbReference type="PROSITE" id="PS51293"/>
    </source>
</evidence>
<keyword evidence="4" id="KW-0804">Transcription</keyword>
<organism evidence="10 11">
    <name type="scientific">Apostasia shenzhenica</name>
    <dbReference type="NCBI Taxonomy" id="1088818"/>
    <lineage>
        <taxon>Eukaryota</taxon>
        <taxon>Viridiplantae</taxon>
        <taxon>Streptophyta</taxon>
        <taxon>Embryophyta</taxon>
        <taxon>Tracheophyta</taxon>
        <taxon>Spermatophyta</taxon>
        <taxon>Magnoliopsida</taxon>
        <taxon>Liliopsida</taxon>
        <taxon>Asparagales</taxon>
        <taxon>Orchidaceae</taxon>
        <taxon>Apostasioideae</taxon>
        <taxon>Apostasia</taxon>
    </lineage>
</organism>
<dbReference type="GO" id="GO:0009744">
    <property type="term" value="P:response to sucrose"/>
    <property type="evidence" value="ECO:0007669"/>
    <property type="project" value="UniProtKB-ARBA"/>
</dbReference>
<dbReference type="STRING" id="1088818.A0A2I0B1H9"/>
<dbReference type="CDD" id="cd00167">
    <property type="entry name" value="SANT"/>
    <property type="match status" value="1"/>
</dbReference>
<evidence type="ECO:0000313" key="10">
    <source>
        <dbReference type="EMBL" id="PKA61650.1"/>
    </source>
</evidence>
<dbReference type="OrthoDB" id="786101at2759"/>
<dbReference type="InterPro" id="IPR001005">
    <property type="entry name" value="SANT/Myb"/>
</dbReference>
<dbReference type="PANTHER" id="PTHR44042:SF67">
    <property type="entry name" value="MYB-LIKE PROTEIN I"/>
    <property type="match status" value="1"/>
</dbReference>
<dbReference type="InterPro" id="IPR017884">
    <property type="entry name" value="SANT_dom"/>
</dbReference>
<feature type="domain" description="SANT" evidence="8">
    <location>
        <begin position="179"/>
        <end position="227"/>
    </location>
</feature>
<evidence type="ECO:0000256" key="2">
    <source>
        <dbReference type="ARBA" id="ARBA00023015"/>
    </source>
</evidence>
<comment type="subcellular location">
    <subcellularLocation>
        <location evidence="1">Nucleus</location>
    </subcellularLocation>
</comment>
<evidence type="ECO:0000256" key="1">
    <source>
        <dbReference type="ARBA" id="ARBA00004123"/>
    </source>
</evidence>
<dbReference type="Gene3D" id="1.10.10.60">
    <property type="entry name" value="Homeodomain-like"/>
    <property type="match status" value="1"/>
</dbReference>
<feature type="domain" description="Myb-like" evidence="7">
    <location>
        <begin position="171"/>
        <end position="223"/>
    </location>
</feature>
<keyword evidence="3" id="KW-0238">DNA-binding</keyword>
<sequence length="292" mass="32767">MHLQCLLEGGPSSHGDHQVLVSVPLPAELLLLLNILSLMDSSGRECLTECQGEVQKKYLEALEAALPEGTDDELIDISEQTQSADKNEVPPLTLEDMIAEGFLTQEPLMDHEDDKILMDQRMIIWGVSSTTTTTSSSSSPNATKEEEEEVGRKRGRRRSPLAEAKVMKKNQRSTKGLPWTAEEHRLFLIGMDVHGRGDWRNIAKNFVLTRTATQVASHAQKFFKRQPKLTQKRRHSSSSSPSPSNLISVYDLVKWDKSPAHSTKKRRKYSSSISSPVESKTVSRDHVWSHLT</sequence>
<dbReference type="EMBL" id="KZ451927">
    <property type="protein sequence ID" value="PKA61650.1"/>
    <property type="molecule type" value="Genomic_DNA"/>
</dbReference>
<evidence type="ECO:0000256" key="4">
    <source>
        <dbReference type="ARBA" id="ARBA00023163"/>
    </source>
</evidence>
<gene>
    <name evidence="10" type="primary">DIVARICATA</name>
    <name evidence="10" type="ORF">AXF42_Ash018631</name>
</gene>
<name>A0A2I0B1H9_9ASPA</name>
<feature type="domain" description="HTH myb-type" evidence="9">
    <location>
        <begin position="171"/>
        <end position="227"/>
    </location>
</feature>
<protein>
    <submittedName>
        <fullName evidence="10">Transcription factor DIVARICATA</fullName>
    </submittedName>
</protein>
<dbReference type="FunFam" id="1.10.10.60:FF:000009">
    <property type="entry name" value="transcription factor MYB1R1"/>
    <property type="match status" value="1"/>
</dbReference>
<dbReference type="PROSITE" id="PS51294">
    <property type="entry name" value="HTH_MYB"/>
    <property type="match status" value="1"/>
</dbReference>
<feature type="compositionally biased region" description="Basic residues" evidence="6">
    <location>
        <begin position="223"/>
        <end position="236"/>
    </location>
</feature>
<evidence type="ECO:0000313" key="11">
    <source>
        <dbReference type="Proteomes" id="UP000236161"/>
    </source>
</evidence>